<evidence type="ECO:0000313" key="4">
    <source>
        <dbReference type="Proteomes" id="UP001058860"/>
    </source>
</evidence>
<feature type="transmembrane region" description="Helical" evidence="1">
    <location>
        <begin position="203"/>
        <end position="220"/>
    </location>
</feature>
<keyword evidence="1" id="KW-0472">Membrane</keyword>
<dbReference type="InterPro" id="IPR005182">
    <property type="entry name" value="YdbS-like_PH"/>
</dbReference>
<reference evidence="4" key="1">
    <citation type="submission" date="2021-11" db="EMBL/GenBank/DDBJ databases">
        <title>Cultivation dependent microbiological survey of springs from the worlds oldest radium mine currently devoted to the extraction of radon-saturated water.</title>
        <authorList>
            <person name="Kapinusova G."/>
            <person name="Smrhova T."/>
            <person name="Strejcek M."/>
            <person name="Suman J."/>
            <person name="Jani K."/>
            <person name="Pajer P."/>
            <person name="Uhlik O."/>
        </authorList>
    </citation>
    <scope>NUCLEOTIDE SEQUENCE [LARGE SCALE GENOMIC DNA]</scope>
    <source>
        <strain evidence="4">J379</strain>
    </source>
</reference>
<gene>
    <name evidence="3" type="ORF">LRS13_24605</name>
</gene>
<feature type="domain" description="YdbS-like PH" evidence="2">
    <location>
        <begin position="259"/>
        <end position="314"/>
    </location>
</feature>
<dbReference type="Pfam" id="PF03703">
    <property type="entry name" value="bPH_2"/>
    <property type="match status" value="1"/>
</dbReference>
<evidence type="ECO:0000256" key="1">
    <source>
        <dbReference type="SAM" id="Phobius"/>
    </source>
</evidence>
<feature type="transmembrane region" description="Helical" evidence="1">
    <location>
        <begin position="226"/>
        <end position="244"/>
    </location>
</feature>
<sequence>MRAPPRRAGEPLARWRSSWVRYGPFSFSGFVTLGVLAGAAAQTVGEVVNVNLETDADGVEGTLADIPVIPLLVLLVAVLVLAAILLSTAGYLVAHWRFTLTREPTGTLHVTRGLLTTRATTLEERRLRGVELGEPLPLRLARGARVVAIATGGDARGASTLLPPAPRDEARHTAALVLRDEAPLIAPLRDHGPAARRRRYTRALAPAAVVATLGGIAVAADALHPVVWAVASVVLLALAGLLAADRAASLGHTLAGPWLVTRSGSLNRDRAMLERDGIIGVTIRSSFFQRRAGLCTLTATTAGGREGYDVLDVDPAVAVALAEQAVPGLLTPFRA</sequence>
<dbReference type="Proteomes" id="UP001058860">
    <property type="component" value="Chromosome"/>
</dbReference>
<dbReference type="PANTHER" id="PTHR34473:SF2">
    <property type="entry name" value="UPF0699 TRANSMEMBRANE PROTEIN YDBT"/>
    <property type="match status" value="1"/>
</dbReference>
<evidence type="ECO:0000313" key="3">
    <source>
        <dbReference type="EMBL" id="UUY03801.1"/>
    </source>
</evidence>
<keyword evidence="4" id="KW-1185">Reference proteome</keyword>
<feature type="transmembrane region" description="Helical" evidence="1">
    <location>
        <begin position="68"/>
        <end position="94"/>
    </location>
</feature>
<evidence type="ECO:0000259" key="2">
    <source>
        <dbReference type="Pfam" id="PF03703"/>
    </source>
</evidence>
<keyword evidence="1" id="KW-0812">Transmembrane</keyword>
<accession>A0ABY5PGM6</accession>
<organism evidence="3 4">
    <name type="scientific">Svornostia abyssi</name>
    <dbReference type="NCBI Taxonomy" id="2898438"/>
    <lineage>
        <taxon>Bacteria</taxon>
        <taxon>Bacillati</taxon>
        <taxon>Actinomycetota</taxon>
        <taxon>Thermoleophilia</taxon>
        <taxon>Solirubrobacterales</taxon>
        <taxon>Baekduiaceae</taxon>
        <taxon>Svornostia</taxon>
    </lineage>
</organism>
<dbReference type="PANTHER" id="PTHR34473">
    <property type="entry name" value="UPF0699 TRANSMEMBRANE PROTEIN YDBS"/>
    <property type="match status" value="1"/>
</dbReference>
<keyword evidence="1" id="KW-1133">Transmembrane helix</keyword>
<name>A0ABY5PGM6_9ACTN</name>
<proteinExistence type="predicted"/>
<dbReference type="EMBL" id="CP088295">
    <property type="protein sequence ID" value="UUY03801.1"/>
    <property type="molecule type" value="Genomic_DNA"/>
</dbReference>
<protein>
    <submittedName>
        <fullName evidence="3">PH domain-containing protein</fullName>
    </submittedName>
</protein>